<feature type="domain" description="Kinesin motor" evidence="8">
    <location>
        <begin position="101"/>
        <end position="408"/>
    </location>
</feature>
<dbReference type="GO" id="GO:0007018">
    <property type="term" value="P:microtubule-based movement"/>
    <property type="evidence" value="ECO:0007669"/>
    <property type="project" value="InterPro"/>
</dbReference>
<dbReference type="SMART" id="SM00129">
    <property type="entry name" value="KISc"/>
    <property type="match status" value="1"/>
</dbReference>
<dbReference type="SUPFAM" id="SSF52540">
    <property type="entry name" value="P-loop containing nucleoside triphosphate hydrolases"/>
    <property type="match status" value="1"/>
</dbReference>
<dbReference type="PROSITE" id="PS50067">
    <property type="entry name" value="KINESIN_MOTOR_2"/>
    <property type="match status" value="1"/>
</dbReference>
<comment type="caution">
    <text evidence="9">The sequence shown here is derived from an EMBL/GenBank/DDBJ whole genome shotgun (WGS) entry which is preliminary data.</text>
</comment>
<evidence type="ECO:0000256" key="5">
    <source>
        <dbReference type="SAM" id="Coils"/>
    </source>
</evidence>
<keyword evidence="7" id="KW-0812">Transmembrane</keyword>
<keyword evidence="10" id="KW-1185">Reference proteome</keyword>
<evidence type="ECO:0000256" key="4">
    <source>
        <dbReference type="RuleBase" id="RU000394"/>
    </source>
</evidence>
<dbReference type="InterPro" id="IPR036961">
    <property type="entry name" value="Kinesin_motor_dom_sf"/>
</dbReference>
<evidence type="ECO:0000256" key="2">
    <source>
        <dbReference type="ARBA" id="ARBA00022840"/>
    </source>
</evidence>
<feature type="region of interest" description="Disordered" evidence="6">
    <location>
        <begin position="706"/>
        <end position="759"/>
    </location>
</feature>
<feature type="coiled-coil region" evidence="5">
    <location>
        <begin position="662"/>
        <end position="696"/>
    </location>
</feature>
<feature type="transmembrane region" description="Helical" evidence="7">
    <location>
        <begin position="773"/>
        <end position="790"/>
    </location>
</feature>
<dbReference type="InterPro" id="IPR001752">
    <property type="entry name" value="Kinesin_motor_dom"/>
</dbReference>
<dbReference type="AlphaFoldDB" id="A0A8H7QA36"/>
<dbReference type="PANTHER" id="PTHR47968">
    <property type="entry name" value="CENTROMERE PROTEIN E"/>
    <property type="match status" value="1"/>
</dbReference>
<comment type="similarity">
    <text evidence="3 4">Belongs to the TRAFAC class myosin-kinesin ATPase superfamily. Kinesin family.</text>
</comment>
<dbReference type="InterPro" id="IPR019821">
    <property type="entry name" value="Kinesin_motor_CS"/>
</dbReference>
<keyword evidence="3 4" id="KW-0505">Motor protein</keyword>
<keyword evidence="5" id="KW-0175">Coiled coil</keyword>
<keyword evidence="4" id="KW-0493">Microtubule</keyword>
<dbReference type="PROSITE" id="PS00411">
    <property type="entry name" value="KINESIN_MOTOR_1"/>
    <property type="match status" value="1"/>
</dbReference>
<dbReference type="PANTHER" id="PTHR47968:SF33">
    <property type="entry name" value="KINESIN-LIKE PROTEIN KIN-7C, MITOCHONDRIAL ISOFORM X1"/>
    <property type="match status" value="1"/>
</dbReference>
<dbReference type="Gene3D" id="3.40.850.10">
    <property type="entry name" value="Kinesin motor domain"/>
    <property type="match status" value="1"/>
</dbReference>
<dbReference type="Proteomes" id="UP000612746">
    <property type="component" value="Unassembled WGS sequence"/>
</dbReference>
<evidence type="ECO:0000313" key="9">
    <source>
        <dbReference type="EMBL" id="KAG2187591.1"/>
    </source>
</evidence>
<evidence type="ECO:0000313" key="10">
    <source>
        <dbReference type="Proteomes" id="UP000612746"/>
    </source>
</evidence>
<organism evidence="9 10">
    <name type="scientific">Umbelopsis vinacea</name>
    <dbReference type="NCBI Taxonomy" id="44442"/>
    <lineage>
        <taxon>Eukaryota</taxon>
        <taxon>Fungi</taxon>
        <taxon>Fungi incertae sedis</taxon>
        <taxon>Mucoromycota</taxon>
        <taxon>Mucoromycotina</taxon>
        <taxon>Umbelopsidomycetes</taxon>
        <taxon>Umbelopsidales</taxon>
        <taxon>Umbelopsidaceae</taxon>
        <taxon>Umbelopsis</taxon>
    </lineage>
</organism>
<dbReference type="InterPro" id="IPR027640">
    <property type="entry name" value="Kinesin-like_fam"/>
</dbReference>
<dbReference type="Pfam" id="PF00225">
    <property type="entry name" value="Kinesin"/>
    <property type="match status" value="2"/>
</dbReference>
<gene>
    <name evidence="9" type="ORF">INT44_005280</name>
</gene>
<keyword evidence="7" id="KW-0472">Membrane</keyword>
<feature type="coiled-coil region" evidence="5">
    <location>
        <begin position="580"/>
        <end position="621"/>
    </location>
</feature>
<dbReference type="GO" id="GO:0005524">
    <property type="term" value="F:ATP binding"/>
    <property type="evidence" value="ECO:0007669"/>
    <property type="project" value="UniProtKB-UniRule"/>
</dbReference>
<reference evidence="9" key="1">
    <citation type="submission" date="2020-12" db="EMBL/GenBank/DDBJ databases">
        <title>Metabolic potential, ecology and presence of endohyphal bacteria is reflected in genomic diversity of Mucoromycotina.</title>
        <authorList>
            <person name="Muszewska A."/>
            <person name="Okrasinska A."/>
            <person name="Steczkiewicz K."/>
            <person name="Drgas O."/>
            <person name="Orlowska M."/>
            <person name="Perlinska-Lenart U."/>
            <person name="Aleksandrzak-Piekarczyk T."/>
            <person name="Szatraj K."/>
            <person name="Zielenkiewicz U."/>
            <person name="Pilsyk S."/>
            <person name="Malc E."/>
            <person name="Mieczkowski P."/>
            <person name="Kruszewska J.S."/>
            <person name="Biernat P."/>
            <person name="Pawlowska J."/>
        </authorList>
    </citation>
    <scope>NUCLEOTIDE SEQUENCE</scope>
    <source>
        <strain evidence="9">WA0000051536</strain>
    </source>
</reference>
<dbReference type="EMBL" id="JAEPRA010000003">
    <property type="protein sequence ID" value="KAG2187591.1"/>
    <property type="molecule type" value="Genomic_DNA"/>
</dbReference>
<evidence type="ECO:0000256" key="7">
    <source>
        <dbReference type="SAM" id="Phobius"/>
    </source>
</evidence>
<feature type="coiled-coil region" evidence="5">
    <location>
        <begin position="417"/>
        <end position="444"/>
    </location>
</feature>
<feature type="compositionally biased region" description="Acidic residues" evidence="6">
    <location>
        <begin position="729"/>
        <end position="738"/>
    </location>
</feature>
<dbReference type="GO" id="GO:0003777">
    <property type="term" value="F:microtubule motor activity"/>
    <property type="evidence" value="ECO:0007669"/>
    <property type="project" value="InterPro"/>
</dbReference>
<evidence type="ECO:0000259" key="8">
    <source>
        <dbReference type="PROSITE" id="PS50067"/>
    </source>
</evidence>
<accession>A0A8H7QA36</accession>
<protein>
    <recommendedName>
        <fullName evidence="4">Kinesin-like protein</fullName>
    </recommendedName>
</protein>
<proteinExistence type="inferred from homology"/>
<feature type="compositionally biased region" description="Basic and acidic residues" evidence="6">
    <location>
        <begin position="739"/>
        <end position="755"/>
    </location>
</feature>
<feature type="compositionally biased region" description="Basic and acidic residues" evidence="6">
    <location>
        <begin position="519"/>
        <end position="538"/>
    </location>
</feature>
<evidence type="ECO:0000256" key="1">
    <source>
        <dbReference type="ARBA" id="ARBA00022741"/>
    </source>
</evidence>
<keyword evidence="2 3" id="KW-0067">ATP-binding</keyword>
<evidence type="ECO:0000256" key="3">
    <source>
        <dbReference type="PROSITE-ProRule" id="PRU00283"/>
    </source>
</evidence>
<name>A0A8H7QA36_9FUNG</name>
<dbReference type="GO" id="GO:0008017">
    <property type="term" value="F:microtubule binding"/>
    <property type="evidence" value="ECO:0007669"/>
    <property type="project" value="InterPro"/>
</dbReference>
<evidence type="ECO:0000256" key="6">
    <source>
        <dbReference type="SAM" id="MobiDB-lite"/>
    </source>
</evidence>
<keyword evidence="1 3" id="KW-0547">Nucleotide-binding</keyword>
<feature type="region of interest" description="Disordered" evidence="6">
    <location>
        <begin position="629"/>
        <end position="652"/>
    </location>
</feature>
<dbReference type="InterPro" id="IPR027417">
    <property type="entry name" value="P-loop_NTPase"/>
</dbReference>
<feature type="binding site" evidence="3">
    <location>
        <begin position="107"/>
        <end position="114"/>
    </location>
    <ligand>
        <name>ATP</name>
        <dbReference type="ChEBI" id="CHEBI:30616"/>
    </ligand>
</feature>
<feature type="region of interest" description="Disordered" evidence="6">
    <location>
        <begin position="500"/>
        <end position="538"/>
    </location>
</feature>
<dbReference type="OrthoDB" id="3176171at2759"/>
<dbReference type="PRINTS" id="PR00380">
    <property type="entry name" value="KINESINHEAVY"/>
</dbReference>
<sequence>MTSAKRSSLPGHSAIYEESNRIISPPPLYRSDTPSVASVSPLITPTASTGFPVSEEDSVKVTVRCRPPSKTELAKNSEACWEVDTTHNNIHLTDLWAAKPGTVFAYGQTASGKTYTMVSQYDGEAFGLLSPIDVRIFKALRRTFICSPYFFIKGTEDEPGVVPRAVNDVFAIISETTEKEFLLRVSYLEIYNETLKDLLAPDSDDLRIHEDKKRGVYVSSLKEEIVTSPRHVMKVIQRGEGIALANALFQIGMLAVPTSICTAADRTQCFNWLIVESREKEPGSMPGSPTIQKHNSFLRTDQRRSVQVSQLNLIDLAGSEKAASQTDRRKEGAFINKSLLTLGTVISKLTEDKVSSHIPYRDSKLTRILQSSLSGNARIAVICTISPSHHNLEESQNTLKFAARVKRIVTAAATNEIIDDKALLQKYRNEINDLRVQLQSNNEVFSRERETNITLLQEKQKLTIPKKHEEQLMEMQLVRTALKERIDHLTKLILTSGSISASKGSNDKPVPSLSNHTKSSPEDRRIDHNAKGESERLRRENTELQIIIDDLRETIRMQATKLEQESNGASQNHEESHGQIIELQELVHNLELNLQHLTDQNMQLEITQGELRAEVERLQTAATMITHESSVQDKELIKSEPSSANDVDHPITNENKISESENQHMEEEFERVKALCTALEQERDSLRMRIKDLQDCMDQSSKTALIHDVPQQLEPKHGTSTSLEKLSDTEDTPDEADQPTEKQSKTSELINRDDPSTIPEAPLSPMFTLGPEIEYIVIALLLSILVYLVVDREDEGMLI</sequence>
<dbReference type="GO" id="GO:0005874">
    <property type="term" value="C:microtubule"/>
    <property type="evidence" value="ECO:0007669"/>
    <property type="project" value="UniProtKB-KW"/>
</dbReference>
<keyword evidence="7" id="KW-1133">Transmembrane helix</keyword>